<dbReference type="GO" id="GO:0004252">
    <property type="term" value="F:serine-type endopeptidase activity"/>
    <property type="evidence" value="ECO:0007669"/>
    <property type="project" value="UniProtKB-UniRule"/>
</dbReference>
<dbReference type="AlphaFoldDB" id="A0A514BSK4"/>
<keyword evidence="2 6" id="KW-0645">Protease</keyword>
<evidence type="ECO:0000256" key="3">
    <source>
        <dbReference type="ARBA" id="ARBA00022729"/>
    </source>
</evidence>
<comment type="similarity">
    <text evidence="1 6">Belongs to the peptidase S8 family.</text>
</comment>
<keyword evidence="3 7" id="KW-0732">Signal</keyword>
<accession>A0A514BSK4</accession>
<dbReference type="InterPro" id="IPR023827">
    <property type="entry name" value="Peptidase_S8_Asp-AS"/>
</dbReference>
<feature type="active site" description="Charge relay system" evidence="6">
    <location>
        <position position="317"/>
    </location>
</feature>
<evidence type="ECO:0000256" key="5">
    <source>
        <dbReference type="ARBA" id="ARBA00022825"/>
    </source>
</evidence>
<dbReference type="SUPFAM" id="SSF52743">
    <property type="entry name" value="Subtilisin-like"/>
    <property type="match status" value="1"/>
</dbReference>
<evidence type="ECO:0000256" key="6">
    <source>
        <dbReference type="PROSITE-ProRule" id="PRU01240"/>
    </source>
</evidence>
<evidence type="ECO:0000259" key="8">
    <source>
        <dbReference type="PROSITE" id="PS51208"/>
    </source>
</evidence>
<organism evidence="9 10">
    <name type="scientific">Marilutibacter alkalisoli</name>
    <dbReference type="NCBI Taxonomy" id="2591633"/>
    <lineage>
        <taxon>Bacteria</taxon>
        <taxon>Pseudomonadati</taxon>
        <taxon>Pseudomonadota</taxon>
        <taxon>Gammaproteobacteria</taxon>
        <taxon>Lysobacterales</taxon>
        <taxon>Lysobacteraceae</taxon>
        <taxon>Marilutibacter</taxon>
    </lineage>
</organism>
<dbReference type="PROSITE" id="PS51257">
    <property type="entry name" value="PROKAR_LIPOPROTEIN"/>
    <property type="match status" value="1"/>
</dbReference>
<dbReference type="OrthoDB" id="5360469at2"/>
<dbReference type="InterPro" id="IPR005546">
    <property type="entry name" value="Autotransporte_beta"/>
</dbReference>
<dbReference type="PROSITE" id="PS51892">
    <property type="entry name" value="SUBTILASE"/>
    <property type="match status" value="1"/>
</dbReference>
<dbReference type="InterPro" id="IPR036709">
    <property type="entry name" value="Autotransporte_beta_dom_sf"/>
</dbReference>
<dbReference type="NCBIfam" id="TIGR02601">
    <property type="entry name" value="autotrns_rpt"/>
    <property type="match status" value="1"/>
</dbReference>
<evidence type="ECO:0000256" key="2">
    <source>
        <dbReference type="ARBA" id="ARBA00022670"/>
    </source>
</evidence>
<dbReference type="RefSeq" id="WP_141623708.1">
    <property type="nucleotide sequence ID" value="NZ_CP041242.1"/>
</dbReference>
<protein>
    <submittedName>
        <fullName evidence="9">S8 family serine peptidase</fullName>
    </submittedName>
</protein>
<dbReference type="InterPro" id="IPR013425">
    <property type="entry name" value="Autotrns_rpt"/>
</dbReference>
<dbReference type="Gene3D" id="2.40.128.130">
    <property type="entry name" value="Autotransporter beta-domain"/>
    <property type="match status" value="1"/>
</dbReference>
<dbReference type="InterPro" id="IPR036852">
    <property type="entry name" value="Peptidase_S8/S53_dom_sf"/>
</dbReference>
<dbReference type="PANTHER" id="PTHR43806:SF11">
    <property type="entry name" value="CEREVISIN-RELATED"/>
    <property type="match status" value="1"/>
</dbReference>
<dbReference type="CDD" id="cd04848">
    <property type="entry name" value="Peptidases_S8_Autotransporter_serine_protease_like"/>
    <property type="match status" value="1"/>
</dbReference>
<keyword evidence="4 6" id="KW-0378">Hydrolase</keyword>
<dbReference type="EMBL" id="CP041242">
    <property type="protein sequence ID" value="QDH70373.1"/>
    <property type="molecule type" value="Genomic_DNA"/>
</dbReference>
<feature type="signal peptide" evidence="7">
    <location>
        <begin position="1"/>
        <end position="26"/>
    </location>
</feature>
<dbReference type="InterPro" id="IPR050131">
    <property type="entry name" value="Peptidase_S8_subtilisin-like"/>
</dbReference>
<dbReference type="InterPro" id="IPR023828">
    <property type="entry name" value="Peptidase_S8_Ser-AS"/>
</dbReference>
<keyword evidence="5 6" id="KW-0720">Serine protease</keyword>
<name>A0A514BSK4_9GAMM</name>
<feature type="chain" id="PRO_5022077015" evidence="7">
    <location>
        <begin position="27"/>
        <end position="938"/>
    </location>
</feature>
<evidence type="ECO:0000256" key="1">
    <source>
        <dbReference type="ARBA" id="ARBA00011073"/>
    </source>
</evidence>
<feature type="active site" description="Charge relay system" evidence="6">
    <location>
        <position position="86"/>
    </location>
</feature>
<sequence length="938" mass="98071">MKNLEITNARGLRRGALALAITLSLAACGGGGSSNVRPVDPPPTAPPPPVVLDPNPAYSQHIALTGADQAHAAGLTGAGYRIGIVDSGVNRDHPALSPRVVSNLVYISSNGNDLSVDDKVGHGTAVAQAAAGTAFGAWPGGIAPGAEIVSARIISDEPPEDDGSGGGNEVDGPLGLAPIHQDLINRGVRIMNNSWGGLYWNNPNATDAIAQEYRPFILSNDGLVVFATGNSGFADPSDMAALPSQPGPNGSLPAADLERGWIAVAALDKDDPTQLASYSNACGIAMNYCMVAPGTVVVTGTDDAPNDPSYWSWSGTSLAAPLVSGAAALVWEAFPYFNNDLVRQTLLGTATDLGDPGVDDVFGHGMLNVAKAIRGPGRLDWGNVTATFSGTSTWSNDITGAGGIIKRGSGTLRLTGRNAYQGTTQVRNGTLRSSFSVPGAATVSSGGNLELVRGVNGNLTNNGTVTTLSTRTHQVSGNYTQSSSARFAFEVGAPLRVTGTATLNGGEAHVLGVADGYTTSQRENILIAQGGLSGQFDELTWADGVFLEATLSYDPTTAWLNIARLDVSATAMGLAGVTAASASAAVRMEQAFQGLDEAGNPDNGGNVVIDGNFRAMAGAFQRTPTEAAALSTLESLSGELHTADTALAMMAIDGGRHALESRLDSAHGQVGGGIWADAVSGKRAMSRLDVDASGWVLGQDHRFGAFTVGAAFSELDGVAWSSARGDRERNRQVEGQLYAQWQHNDAYVFGRYTSGRMDRRMQRQVLLGGQAFGVDSDYASRYDTLGLQAGYRFDADGSVITPYLGLQSLRMRRDGFDEPGAAGFGLSAEDSTLRASQALAGLRFGREWHSGATRFDLTGRIEWQRTLSQSGTDIDARFTGIDVWSPIAGRGLDRDVGVFGFGLGSELPGWGRFSLNLDTRREFGETLNTAWVGWNKAF</sequence>
<dbReference type="SUPFAM" id="SSF103515">
    <property type="entry name" value="Autotransporter"/>
    <property type="match status" value="1"/>
</dbReference>
<dbReference type="PROSITE" id="PS00136">
    <property type="entry name" value="SUBTILASE_ASP"/>
    <property type="match status" value="1"/>
</dbReference>
<gene>
    <name evidence="9" type="ORF">FKV23_09955</name>
</gene>
<feature type="domain" description="Autotransporter" evidence="8">
    <location>
        <begin position="667"/>
        <end position="938"/>
    </location>
</feature>
<dbReference type="InterPro" id="IPR034061">
    <property type="entry name" value="Peptidases_S8_Autotransporter"/>
</dbReference>
<evidence type="ECO:0000313" key="9">
    <source>
        <dbReference type="EMBL" id="QDH70373.1"/>
    </source>
</evidence>
<dbReference type="PRINTS" id="PR00723">
    <property type="entry name" value="SUBTILISIN"/>
</dbReference>
<dbReference type="Proteomes" id="UP000317199">
    <property type="component" value="Chromosome"/>
</dbReference>
<dbReference type="Pfam" id="PF12951">
    <property type="entry name" value="PATR"/>
    <property type="match status" value="1"/>
</dbReference>
<dbReference type="InterPro" id="IPR015500">
    <property type="entry name" value="Peptidase_S8_subtilisin-rel"/>
</dbReference>
<reference evidence="9 10" key="1">
    <citation type="submission" date="2019-06" db="EMBL/GenBank/DDBJ databases">
        <title>Lysobacter alkalisoli sp. nov. isolated from saline-alkali soil.</title>
        <authorList>
            <person name="Sun J.-Q."/>
            <person name="Xu L."/>
        </authorList>
    </citation>
    <scope>NUCLEOTIDE SEQUENCE [LARGE SCALE GENOMIC DNA]</scope>
    <source>
        <strain evidence="9 10">SJ-36</strain>
    </source>
</reference>
<evidence type="ECO:0000256" key="4">
    <source>
        <dbReference type="ARBA" id="ARBA00022801"/>
    </source>
</evidence>
<dbReference type="PROSITE" id="PS00138">
    <property type="entry name" value="SUBTILASE_SER"/>
    <property type="match status" value="1"/>
</dbReference>
<dbReference type="InterPro" id="IPR000209">
    <property type="entry name" value="Peptidase_S8/S53_dom"/>
</dbReference>
<dbReference type="Pfam" id="PF03797">
    <property type="entry name" value="Autotransporter"/>
    <property type="match status" value="1"/>
</dbReference>
<dbReference type="PANTHER" id="PTHR43806">
    <property type="entry name" value="PEPTIDASE S8"/>
    <property type="match status" value="1"/>
</dbReference>
<dbReference type="PROSITE" id="PS51208">
    <property type="entry name" value="AUTOTRANSPORTER"/>
    <property type="match status" value="1"/>
</dbReference>
<evidence type="ECO:0000313" key="10">
    <source>
        <dbReference type="Proteomes" id="UP000317199"/>
    </source>
</evidence>
<dbReference type="Gene3D" id="3.40.50.200">
    <property type="entry name" value="Peptidase S8/S53 domain"/>
    <property type="match status" value="1"/>
</dbReference>
<feature type="active site" description="Charge relay system" evidence="6">
    <location>
        <position position="122"/>
    </location>
</feature>
<proteinExistence type="inferred from homology"/>
<dbReference type="SMART" id="SM00869">
    <property type="entry name" value="Autotransporter"/>
    <property type="match status" value="1"/>
</dbReference>
<keyword evidence="10" id="KW-1185">Reference proteome</keyword>
<dbReference type="KEGG" id="lyj:FKV23_09955"/>
<dbReference type="GO" id="GO:0006508">
    <property type="term" value="P:proteolysis"/>
    <property type="evidence" value="ECO:0007669"/>
    <property type="project" value="UniProtKB-KW"/>
</dbReference>
<evidence type="ECO:0000256" key="7">
    <source>
        <dbReference type="SAM" id="SignalP"/>
    </source>
</evidence>
<dbReference type="Pfam" id="PF00082">
    <property type="entry name" value="Peptidase_S8"/>
    <property type="match status" value="1"/>
</dbReference>